<keyword evidence="2" id="KW-1185">Reference proteome</keyword>
<evidence type="ECO:0000313" key="2">
    <source>
        <dbReference type="Proteomes" id="UP000077266"/>
    </source>
</evidence>
<evidence type="ECO:0000313" key="1">
    <source>
        <dbReference type="EMBL" id="KZV92788.1"/>
    </source>
</evidence>
<name>A0A165I249_EXIGL</name>
<gene>
    <name evidence="1" type="ORF">EXIGLDRAFT_718050</name>
</gene>
<proteinExistence type="predicted"/>
<sequence>MVLLVRVSSEATHLAAFGLHCSGTHVAFTPSTGCSAIIDQQLLSLNTSTSLENSDMKCNVM</sequence>
<organism evidence="1 2">
    <name type="scientific">Exidia glandulosa HHB12029</name>
    <dbReference type="NCBI Taxonomy" id="1314781"/>
    <lineage>
        <taxon>Eukaryota</taxon>
        <taxon>Fungi</taxon>
        <taxon>Dikarya</taxon>
        <taxon>Basidiomycota</taxon>
        <taxon>Agaricomycotina</taxon>
        <taxon>Agaricomycetes</taxon>
        <taxon>Auriculariales</taxon>
        <taxon>Exidiaceae</taxon>
        <taxon>Exidia</taxon>
    </lineage>
</organism>
<accession>A0A165I249</accession>
<dbReference type="EMBL" id="KV426002">
    <property type="protein sequence ID" value="KZV92788.1"/>
    <property type="molecule type" value="Genomic_DNA"/>
</dbReference>
<dbReference type="InParanoid" id="A0A165I249"/>
<protein>
    <submittedName>
        <fullName evidence="1">Uncharacterized protein</fullName>
    </submittedName>
</protein>
<dbReference type="Proteomes" id="UP000077266">
    <property type="component" value="Unassembled WGS sequence"/>
</dbReference>
<dbReference type="AlphaFoldDB" id="A0A165I249"/>
<reference evidence="1 2" key="1">
    <citation type="journal article" date="2016" name="Mol. Biol. Evol.">
        <title>Comparative Genomics of Early-Diverging Mushroom-Forming Fungi Provides Insights into the Origins of Lignocellulose Decay Capabilities.</title>
        <authorList>
            <person name="Nagy L.G."/>
            <person name="Riley R."/>
            <person name="Tritt A."/>
            <person name="Adam C."/>
            <person name="Daum C."/>
            <person name="Floudas D."/>
            <person name="Sun H."/>
            <person name="Yadav J.S."/>
            <person name="Pangilinan J."/>
            <person name="Larsson K.H."/>
            <person name="Matsuura K."/>
            <person name="Barry K."/>
            <person name="Labutti K."/>
            <person name="Kuo R."/>
            <person name="Ohm R.A."/>
            <person name="Bhattacharya S.S."/>
            <person name="Shirouzu T."/>
            <person name="Yoshinaga Y."/>
            <person name="Martin F.M."/>
            <person name="Grigoriev I.V."/>
            <person name="Hibbett D.S."/>
        </authorList>
    </citation>
    <scope>NUCLEOTIDE SEQUENCE [LARGE SCALE GENOMIC DNA]</scope>
    <source>
        <strain evidence="1 2">HHB12029</strain>
    </source>
</reference>